<feature type="transmembrane region" description="Helical" evidence="1">
    <location>
        <begin position="225"/>
        <end position="247"/>
    </location>
</feature>
<gene>
    <name evidence="2" type="ORF">J2S49_000729</name>
</gene>
<sequence length="248" mass="25078">MSETEKNSLIDLHPGYTRGVAGVLGAGVLAVAGVTSSSIMALGVLALALPLVAGWPHLMGLPNKAAAYPVLALTLLGTIGAGLFGDIRALAVAAAAGMMGVFVMEMARRDSGGKRVEQISGALLGVVMLVSASTWIRVAAGTMGKDIVTTVAATLAVVALMHAFDSQYSPLLGSVNGVVVATAMAWLMNLPLLAGVVLGAAVGGAYFLTWRAVENLPRPSGYLAGAARAFIPHSALGVVAFAIALILF</sequence>
<reference evidence="2 3" key="1">
    <citation type="submission" date="2023-07" db="EMBL/GenBank/DDBJ databases">
        <title>Sequencing the genomes of 1000 actinobacteria strains.</title>
        <authorList>
            <person name="Klenk H.-P."/>
        </authorList>
    </citation>
    <scope>NUCLEOTIDE SEQUENCE [LARGE SCALE GENOMIC DNA]</scope>
    <source>
        <strain evidence="2 3">DSM 102162</strain>
    </source>
</reference>
<proteinExistence type="predicted"/>
<feature type="transmembrane region" description="Helical" evidence="1">
    <location>
        <begin position="146"/>
        <end position="164"/>
    </location>
</feature>
<evidence type="ECO:0000313" key="3">
    <source>
        <dbReference type="Proteomes" id="UP001235966"/>
    </source>
</evidence>
<protein>
    <submittedName>
        <fullName evidence="2">Uncharacterized protein</fullName>
    </submittedName>
</protein>
<keyword evidence="1" id="KW-1133">Transmembrane helix</keyword>
<feature type="transmembrane region" description="Helical" evidence="1">
    <location>
        <begin position="119"/>
        <end position="140"/>
    </location>
</feature>
<evidence type="ECO:0000256" key="1">
    <source>
        <dbReference type="SAM" id="Phobius"/>
    </source>
</evidence>
<feature type="transmembrane region" description="Helical" evidence="1">
    <location>
        <begin position="20"/>
        <end position="53"/>
    </location>
</feature>
<comment type="caution">
    <text evidence="2">The sequence shown here is derived from an EMBL/GenBank/DDBJ whole genome shotgun (WGS) entry which is preliminary data.</text>
</comment>
<keyword evidence="3" id="KW-1185">Reference proteome</keyword>
<feature type="transmembrane region" description="Helical" evidence="1">
    <location>
        <begin position="90"/>
        <end position="107"/>
    </location>
</feature>
<dbReference type="EMBL" id="JAUSQW010000001">
    <property type="protein sequence ID" value="MDP9800653.1"/>
    <property type="molecule type" value="Genomic_DNA"/>
</dbReference>
<name>A0ABT9NAD7_9ACTO</name>
<feature type="transmembrane region" description="Helical" evidence="1">
    <location>
        <begin position="194"/>
        <end position="213"/>
    </location>
</feature>
<dbReference type="Proteomes" id="UP001235966">
    <property type="component" value="Unassembled WGS sequence"/>
</dbReference>
<dbReference type="RefSeq" id="WP_278058012.1">
    <property type="nucleotide sequence ID" value="NZ_CP121247.1"/>
</dbReference>
<accession>A0ABT9NAD7</accession>
<organism evidence="2 3">
    <name type="scientific">Arcanobacterium wilhelmae</name>
    <dbReference type="NCBI Taxonomy" id="1803177"/>
    <lineage>
        <taxon>Bacteria</taxon>
        <taxon>Bacillati</taxon>
        <taxon>Actinomycetota</taxon>
        <taxon>Actinomycetes</taxon>
        <taxon>Actinomycetales</taxon>
        <taxon>Actinomycetaceae</taxon>
        <taxon>Arcanobacterium</taxon>
    </lineage>
</organism>
<keyword evidence="1" id="KW-0472">Membrane</keyword>
<feature type="transmembrane region" description="Helical" evidence="1">
    <location>
        <begin position="65"/>
        <end position="84"/>
    </location>
</feature>
<keyword evidence="1" id="KW-0812">Transmembrane</keyword>
<evidence type="ECO:0000313" key="2">
    <source>
        <dbReference type="EMBL" id="MDP9800653.1"/>
    </source>
</evidence>